<keyword evidence="8 11" id="KW-0472">Membrane</keyword>
<dbReference type="CDD" id="cd01347">
    <property type="entry name" value="ligand_gated_channel"/>
    <property type="match status" value="1"/>
</dbReference>
<evidence type="ECO:0000256" key="9">
    <source>
        <dbReference type="ARBA" id="ARBA00023170"/>
    </source>
</evidence>
<protein>
    <submittedName>
        <fullName evidence="15">TonB-dependent hemoglobin/transferrin/lactoferrin family receptor</fullName>
    </submittedName>
</protein>
<evidence type="ECO:0000313" key="15">
    <source>
        <dbReference type="EMBL" id="MEJ8849919.1"/>
    </source>
</evidence>
<dbReference type="NCBIfam" id="TIGR01785">
    <property type="entry name" value="TonB-hemin"/>
    <property type="match status" value="1"/>
</dbReference>
<dbReference type="Proteomes" id="UP001385892">
    <property type="component" value="Unassembled WGS sequence"/>
</dbReference>
<evidence type="ECO:0000256" key="6">
    <source>
        <dbReference type="ARBA" id="ARBA00022729"/>
    </source>
</evidence>
<dbReference type="PANTHER" id="PTHR30069:SF29">
    <property type="entry name" value="HEMOGLOBIN AND HEMOGLOBIN-HAPTOGLOBIN-BINDING PROTEIN 1-RELATED"/>
    <property type="match status" value="1"/>
</dbReference>
<feature type="domain" description="TonB-dependent receptor plug" evidence="14">
    <location>
        <begin position="36"/>
        <end position="154"/>
    </location>
</feature>
<keyword evidence="4 11" id="KW-1134">Transmembrane beta strand</keyword>
<accession>A0ABU8WSN8</accession>
<name>A0ABU8WSN8_9BURK</name>
<evidence type="ECO:0000259" key="14">
    <source>
        <dbReference type="Pfam" id="PF07715"/>
    </source>
</evidence>
<keyword evidence="7 12" id="KW-0798">TonB box</keyword>
<dbReference type="Pfam" id="PF07715">
    <property type="entry name" value="Plug"/>
    <property type="match status" value="1"/>
</dbReference>
<keyword evidence="16" id="KW-1185">Reference proteome</keyword>
<reference evidence="15 16" key="1">
    <citation type="submission" date="2024-03" db="EMBL/GenBank/DDBJ databases">
        <title>Novel species of the genus Variovorax.</title>
        <authorList>
            <person name="Liu Q."/>
            <person name="Xin Y.-H."/>
        </authorList>
    </citation>
    <scope>NUCLEOTIDE SEQUENCE [LARGE SCALE GENOMIC DNA]</scope>
    <source>
        <strain evidence="15 16">KACC 18900</strain>
    </source>
</reference>
<dbReference type="Gene3D" id="2.40.170.20">
    <property type="entry name" value="TonB-dependent receptor, beta-barrel domain"/>
    <property type="match status" value="1"/>
</dbReference>
<dbReference type="NCBIfam" id="TIGR01786">
    <property type="entry name" value="TonB-hemlactrns"/>
    <property type="match status" value="1"/>
</dbReference>
<evidence type="ECO:0000256" key="3">
    <source>
        <dbReference type="ARBA" id="ARBA00022448"/>
    </source>
</evidence>
<organism evidence="15 16">
    <name type="scientific">Variovorax rhizosphaerae</name>
    <dbReference type="NCBI Taxonomy" id="1836200"/>
    <lineage>
        <taxon>Bacteria</taxon>
        <taxon>Pseudomonadati</taxon>
        <taxon>Pseudomonadota</taxon>
        <taxon>Betaproteobacteria</taxon>
        <taxon>Burkholderiales</taxon>
        <taxon>Comamonadaceae</taxon>
        <taxon>Variovorax</taxon>
    </lineage>
</organism>
<dbReference type="PANTHER" id="PTHR30069">
    <property type="entry name" value="TONB-DEPENDENT OUTER MEMBRANE RECEPTOR"/>
    <property type="match status" value="1"/>
</dbReference>
<evidence type="ECO:0000256" key="8">
    <source>
        <dbReference type="ARBA" id="ARBA00023136"/>
    </source>
</evidence>
<evidence type="ECO:0000256" key="12">
    <source>
        <dbReference type="RuleBase" id="RU003357"/>
    </source>
</evidence>
<evidence type="ECO:0000256" key="7">
    <source>
        <dbReference type="ARBA" id="ARBA00023077"/>
    </source>
</evidence>
<evidence type="ECO:0000256" key="11">
    <source>
        <dbReference type="PROSITE-ProRule" id="PRU01360"/>
    </source>
</evidence>
<feature type="domain" description="TonB-dependent receptor-like beta-barrel" evidence="13">
    <location>
        <begin position="265"/>
        <end position="683"/>
    </location>
</feature>
<comment type="subcellular location">
    <subcellularLocation>
        <location evidence="1 11">Cell outer membrane</location>
        <topology evidence="1 11">Multi-pass membrane protein</topology>
    </subcellularLocation>
</comment>
<dbReference type="InterPro" id="IPR037066">
    <property type="entry name" value="Plug_dom_sf"/>
</dbReference>
<dbReference type="Pfam" id="PF00593">
    <property type="entry name" value="TonB_dep_Rec_b-barrel"/>
    <property type="match status" value="1"/>
</dbReference>
<comment type="similarity">
    <text evidence="2 11 12">Belongs to the TonB-dependent receptor family.</text>
</comment>
<keyword evidence="9 15" id="KW-0675">Receptor</keyword>
<evidence type="ECO:0000256" key="4">
    <source>
        <dbReference type="ARBA" id="ARBA00022452"/>
    </source>
</evidence>
<dbReference type="InterPro" id="IPR012910">
    <property type="entry name" value="Plug_dom"/>
</dbReference>
<keyword evidence="6" id="KW-0732">Signal</keyword>
<evidence type="ECO:0000256" key="5">
    <source>
        <dbReference type="ARBA" id="ARBA00022692"/>
    </source>
</evidence>
<dbReference type="InterPro" id="IPR010949">
    <property type="entry name" value="TonB_Hb/transfer/lactofer_rcpt"/>
</dbReference>
<dbReference type="EMBL" id="JBBKZT010000012">
    <property type="protein sequence ID" value="MEJ8849919.1"/>
    <property type="molecule type" value="Genomic_DNA"/>
</dbReference>
<evidence type="ECO:0000256" key="1">
    <source>
        <dbReference type="ARBA" id="ARBA00004571"/>
    </source>
</evidence>
<dbReference type="InterPro" id="IPR011276">
    <property type="entry name" value="TonB_haem/Hb_rcpt"/>
</dbReference>
<keyword evidence="10 11" id="KW-0998">Cell outer membrane</keyword>
<evidence type="ECO:0000256" key="2">
    <source>
        <dbReference type="ARBA" id="ARBA00009810"/>
    </source>
</evidence>
<sequence>MLIACGHAAGASAQDSTRTSVLKEVVVSATRSEQSKDDLPATVEVIDRKTIESEQINDIRDAVRDVPNVSVRRAPARFGLALGNTGRDGNAGFNIRGLDGNRVLLLTDGVRTPRSYVFSANAFGRDYFDVNLIERIEIVKGPVSVLYGSDGLAGLVNFITREPASYLRDGKAFGGSASIAYSGDDDGWNTGVTLAGKPSETVQWLLSASVGRTHELENMGQNYSANTDRTAPNPERDKNQGLLAKVILTPNAAQRHTFTLEHVDKTAKYDLLSGLSKPPLNSTSVIGLDAKTDMQRDRLTWDGRVRIDSAVADNLQAIVSYQKAKSREYIFEDRLSAADRSRDVTFDEATWQLNLQASKAITMANGWGQRITYGADFIRTDVENLQTGLTPPAGETYPLKRFPDTRETSAALYIQDEFIHDRWSVTPGVRFDRFDLDADQAGFNANAVSLNGSAVSPKLGVLFHATPDLALYGNYASGFKAPNAFQVNNFFENVIQGYKTIPNPNLKPEKSQNFELGLRGRIGIFRFEAAAFTGDYKNLIENDKLVGGRGIPRIDPLIYQSVNIGRARISGFELKGEFDWREDGIGISMPFAYGQTKGTDRTNDRPLNSVDPQKFNVGLKYTAPTWNVRLDAVYHAAKKRSDVDPTEVTTGLQYLTPSATTLDLSAQWSIRKDLRLNMAVVNLTDEKYWMWSDVRGLTTTSPIRDAYTQPGRHFNVTLVADF</sequence>
<dbReference type="InterPro" id="IPR036942">
    <property type="entry name" value="Beta-barrel_TonB_sf"/>
</dbReference>
<dbReference type="SUPFAM" id="SSF56935">
    <property type="entry name" value="Porins"/>
    <property type="match status" value="1"/>
</dbReference>
<evidence type="ECO:0000259" key="13">
    <source>
        <dbReference type="Pfam" id="PF00593"/>
    </source>
</evidence>
<dbReference type="RefSeq" id="WP_340345065.1">
    <property type="nucleotide sequence ID" value="NZ_JBBKZT010000012.1"/>
</dbReference>
<comment type="caution">
    <text evidence="15">The sequence shown here is derived from an EMBL/GenBank/DDBJ whole genome shotgun (WGS) entry which is preliminary data.</text>
</comment>
<dbReference type="Gene3D" id="2.170.130.10">
    <property type="entry name" value="TonB-dependent receptor, plug domain"/>
    <property type="match status" value="1"/>
</dbReference>
<dbReference type="InterPro" id="IPR000531">
    <property type="entry name" value="Beta-barrel_TonB"/>
</dbReference>
<evidence type="ECO:0000313" key="16">
    <source>
        <dbReference type="Proteomes" id="UP001385892"/>
    </source>
</evidence>
<evidence type="ECO:0000256" key="10">
    <source>
        <dbReference type="ARBA" id="ARBA00023237"/>
    </source>
</evidence>
<dbReference type="InterPro" id="IPR039426">
    <property type="entry name" value="TonB-dep_rcpt-like"/>
</dbReference>
<proteinExistence type="inferred from homology"/>
<keyword evidence="5 11" id="KW-0812">Transmembrane</keyword>
<dbReference type="PROSITE" id="PS52016">
    <property type="entry name" value="TONB_DEPENDENT_REC_3"/>
    <property type="match status" value="1"/>
</dbReference>
<keyword evidence="3 11" id="KW-0813">Transport</keyword>
<gene>
    <name evidence="15" type="ORF">WKW82_24960</name>
</gene>